<accession>A0ABD2PTJ2</accession>
<name>A0ABD2PTJ2_9PLAT</name>
<feature type="region of interest" description="Disordered" evidence="1">
    <location>
        <begin position="121"/>
        <end position="143"/>
    </location>
</feature>
<evidence type="ECO:0000313" key="3">
    <source>
        <dbReference type="Proteomes" id="UP001626550"/>
    </source>
</evidence>
<comment type="caution">
    <text evidence="2">The sequence shown here is derived from an EMBL/GenBank/DDBJ whole genome shotgun (WGS) entry which is preliminary data.</text>
</comment>
<evidence type="ECO:0000256" key="1">
    <source>
        <dbReference type="SAM" id="MobiDB-lite"/>
    </source>
</evidence>
<gene>
    <name evidence="2" type="ORF">Ciccas_010773</name>
</gene>
<protein>
    <submittedName>
        <fullName evidence="2">Uncharacterized protein</fullName>
    </submittedName>
</protein>
<feature type="compositionally biased region" description="Polar residues" evidence="1">
    <location>
        <begin position="92"/>
        <end position="108"/>
    </location>
</feature>
<dbReference type="AlphaFoldDB" id="A0ABD2PTJ2"/>
<reference evidence="2 3" key="1">
    <citation type="submission" date="2024-11" db="EMBL/GenBank/DDBJ databases">
        <title>Adaptive evolution of stress response genes in parasites aligns with host niche diversity.</title>
        <authorList>
            <person name="Hahn C."/>
            <person name="Resl P."/>
        </authorList>
    </citation>
    <scope>NUCLEOTIDE SEQUENCE [LARGE SCALE GENOMIC DNA]</scope>
    <source>
        <strain evidence="2">EGGRZ-B1_66</strain>
        <tissue evidence="2">Body</tissue>
    </source>
</reference>
<sequence length="725" mass="79758">MSRDSHSQVEFASKTTDKSVLAVAHSVDANSNTEEEPIVEVLHEELQHSIGPRMEELWTQTTPSERLVEDSTSFKHVTQTQKSQCAPKVASKTEQTLPNPVQLNGTTQTDETYARTLEFESQYEPASAPMTSTSSQFKPKSRDSCHQITSTVASTERACEADLVHRDQCITASSHVYTPNTSLSVSCSTCNADKACQQTPRKNATSNISTITEPKSKQTIKDILVSSQPNIRNSGMQTIEKEEERQVETSSGYCTHSMSQSSSPKRPGTEDRATQPVATVDFVDCSSVVLQSTAEKLIQRRILTKGVAAQTEEYKPRVNCKCQTVGLKLEDVGTEVTTITEQSNAIEAVSTYANAVADRAIMTSGKQQTKHVAIEAKLSTPVHDRACESPLIPIRDQAHQTHVSEKLVESYSHHGTHDINTVASQCKPRSRDSHCQVAITFGQKDEGVQTPDKTCHDSANQMDVVETKSVMTKTEPASKIIDMQSSAFVYRQEIALETKTAYSSGGTQTDLLESTDDDCQTEFETVRRSQAEQTEIKSVKNSAIQTETICTEVAKGLDVPVQTDQFVQTVDCYTTTLTTINEMTSQTGLKTLESTDDGCQTETVRRSQAEQTEIKSVKNSAIQSVSLEIKDMESCAIRRTEEIALETKFQAEFVTGFSSRKQSIDVQHRNTQTTSKSHKNSAIQSEAIETCVAEKSVLAATTLQDLSTGTEVEQRENLLVQTDPL</sequence>
<feature type="region of interest" description="Disordered" evidence="1">
    <location>
        <begin position="228"/>
        <end position="273"/>
    </location>
</feature>
<feature type="region of interest" description="Disordered" evidence="1">
    <location>
        <begin position="85"/>
        <end position="108"/>
    </location>
</feature>
<dbReference type="EMBL" id="JBJKFK010002762">
    <property type="protein sequence ID" value="KAL3310654.1"/>
    <property type="molecule type" value="Genomic_DNA"/>
</dbReference>
<proteinExistence type="predicted"/>
<organism evidence="2 3">
    <name type="scientific">Cichlidogyrus casuarinus</name>
    <dbReference type="NCBI Taxonomy" id="1844966"/>
    <lineage>
        <taxon>Eukaryota</taxon>
        <taxon>Metazoa</taxon>
        <taxon>Spiralia</taxon>
        <taxon>Lophotrochozoa</taxon>
        <taxon>Platyhelminthes</taxon>
        <taxon>Monogenea</taxon>
        <taxon>Monopisthocotylea</taxon>
        <taxon>Dactylogyridea</taxon>
        <taxon>Ancyrocephalidae</taxon>
        <taxon>Cichlidogyrus</taxon>
    </lineage>
</organism>
<dbReference type="Proteomes" id="UP001626550">
    <property type="component" value="Unassembled WGS sequence"/>
</dbReference>
<keyword evidence="3" id="KW-1185">Reference proteome</keyword>
<feature type="compositionally biased region" description="Polar residues" evidence="1">
    <location>
        <begin position="228"/>
        <end position="237"/>
    </location>
</feature>
<feature type="compositionally biased region" description="Polar residues" evidence="1">
    <location>
        <begin position="129"/>
        <end position="138"/>
    </location>
</feature>
<feature type="compositionally biased region" description="Polar residues" evidence="1">
    <location>
        <begin position="248"/>
        <end position="264"/>
    </location>
</feature>
<evidence type="ECO:0000313" key="2">
    <source>
        <dbReference type="EMBL" id="KAL3310654.1"/>
    </source>
</evidence>
<feature type="non-terminal residue" evidence="2">
    <location>
        <position position="725"/>
    </location>
</feature>